<evidence type="ECO:0000256" key="6">
    <source>
        <dbReference type="RuleBase" id="RU362007"/>
    </source>
</evidence>
<name>A0A0D1Z7C5_EXOME</name>
<evidence type="ECO:0000259" key="8">
    <source>
        <dbReference type="Pfam" id="PF00349"/>
    </source>
</evidence>
<proteinExistence type="inferred from homology"/>
<evidence type="ECO:0000256" key="5">
    <source>
        <dbReference type="ARBA" id="ARBA00022840"/>
    </source>
</evidence>
<evidence type="ECO:0000256" key="2">
    <source>
        <dbReference type="ARBA" id="ARBA00022679"/>
    </source>
</evidence>
<dbReference type="GeneID" id="27325050"/>
<dbReference type="GO" id="GO:0005829">
    <property type="term" value="C:cytosol"/>
    <property type="evidence" value="ECO:0007669"/>
    <property type="project" value="TreeGrafter"/>
</dbReference>
<evidence type="ECO:0000256" key="7">
    <source>
        <dbReference type="SAM" id="SignalP"/>
    </source>
</evidence>
<dbReference type="UniPathway" id="UPA00109">
    <property type="reaction ID" value="UER00180"/>
</dbReference>
<dbReference type="GO" id="GO:0006096">
    <property type="term" value="P:glycolytic process"/>
    <property type="evidence" value="ECO:0007669"/>
    <property type="project" value="UniProtKB-UniPathway"/>
</dbReference>
<keyword evidence="11" id="KW-1185">Reference proteome</keyword>
<keyword evidence="2 6" id="KW-0808">Transferase</keyword>
<dbReference type="GO" id="GO:0005739">
    <property type="term" value="C:mitochondrion"/>
    <property type="evidence" value="ECO:0007669"/>
    <property type="project" value="TreeGrafter"/>
</dbReference>
<evidence type="ECO:0000256" key="3">
    <source>
        <dbReference type="ARBA" id="ARBA00022741"/>
    </source>
</evidence>
<dbReference type="EC" id="2.7.1.-" evidence="6"/>
<feature type="chain" id="PRO_5002252554" description="Phosphotransferase" evidence="7">
    <location>
        <begin position="27"/>
        <end position="524"/>
    </location>
</feature>
<evidence type="ECO:0000313" key="11">
    <source>
        <dbReference type="Proteomes" id="UP000054302"/>
    </source>
</evidence>
<comment type="similarity">
    <text evidence="1 6">Belongs to the hexokinase family.</text>
</comment>
<dbReference type="OMA" id="PDFQPFE"/>
<evidence type="ECO:0000256" key="1">
    <source>
        <dbReference type="ARBA" id="ARBA00009225"/>
    </source>
</evidence>
<feature type="domain" description="Hexokinase N-terminal" evidence="8">
    <location>
        <begin position="69"/>
        <end position="255"/>
    </location>
</feature>
<dbReference type="PANTHER" id="PTHR19443">
    <property type="entry name" value="HEXOKINASE"/>
    <property type="match status" value="1"/>
</dbReference>
<dbReference type="Gene3D" id="3.40.367.20">
    <property type="match status" value="1"/>
</dbReference>
<sequence>MSLLDFFRRILRHLAAMLLFPSTLKAMPLSPKSSHPSVTVTETTDSLHSLDSLKDEIMRLFRQPCTMRRMMSMSSALRIQYKAKMQDSQACMLPSFCHSLPTGQEKGTFIALDVGGSTFRIALVELRGRHAEDGSPMVIKHITSFKIDDSIRRLPSTQFFDWMASNIDGILQLDKDLSSSDQIIPMGLAWSFPVEQTSHRGGKIQGMGKGFACHEDTLGKDLGQLLESACTRRHLKVRVDAILNDSSATLLSQAYIDPATSMGLILGTGTNIAAYLPVAAMGRSKFGSRDPSWFRKAERVITNTEVSMFGKSILPETRWDEILNQQHPLPDFQPLEYMVSGRYLGEIFRLIVVEAVETGELFSGVLPKSLRQSYSLDTELMVRIEEDSSPHFAQSASLLKSTFQLPCSPSEKEMSFLKVAAESISYRASAYMAVAVHALWALQKDSDIKPTTAQGTPKTSVACNGSVILRYPGFKDRSEAFIKELIDMGSTGRPESTIEEIVLEPTDEAVVLGAAVAVALADDP</sequence>
<dbReference type="InterPro" id="IPR043129">
    <property type="entry name" value="ATPase_NBD"/>
</dbReference>
<dbReference type="SUPFAM" id="SSF53067">
    <property type="entry name" value="Actin-like ATPase domain"/>
    <property type="match status" value="2"/>
</dbReference>
<dbReference type="InterPro" id="IPR001312">
    <property type="entry name" value="Hexokinase"/>
</dbReference>
<keyword evidence="6" id="KW-0324">Glycolysis</keyword>
<dbReference type="InterPro" id="IPR022672">
    <property type="entry name" value="Hexokinase_N"/>
</dbReference>
<dbReference type="Proteomes" id="UP000054302">
    <property type="component" value="Unassembled WGS sequence"/>
</dbReference>
<reference evidence="10 11" key="1">
    <citation type="submission" date="2015-01" db="EMBL/GenBank/DDBJ databases">
        <title>The Genome Sequence of Exophiala mesophila CBS40295.</title>
        <authorList>
            <consortium name="The Broad Institute Genomics Platform"/>
            <person name="Cuomo C."/>
            <person name="de Hoog S."/>
            <person name="Gorbushina A."/>
            <person name="Stielow B."/>
            <person name="Teixiera M."/>
            <person name="Abouelleil A."/>
            <person name="Chapman S.B."/>
            <person name="Priest M."/>
            <person name="Young S.K."/>
            <person name="Wortman J."/>
            <person name="Nusbaum C."/>
            <person name="Birren B."/>
        </authorList>
    </citation>
    <scope>NUCLEOTIDE SEQUENCE [LARGE SCALE GENOMIC DNA]</scope>
    <source>
        <strain evidence="10 11">CBS 40295</strain>
    </source>
</reference>
<dbReference type="GO" id="GO:0019158">
    <property type="term" value="F:mannokinase activity"/>
    <property type="evidence" value="ECO:0007669"/>
    <property type="project" value="TreeGrafter"/>
</dbReference>
<dbReference type="GO" id="GO:0006006">
    <property type="term" value="P:glucose metabolic process"/>
    <property type="evidence" value="ECO:0007669"/>
    <property type="project" value="TreeGrafter"/>
</dbReference>
<keyword evidence="7" id="KW-0732">Signal</keyword>
<dbReference type="InterPro" id="IPR022673">
    <property type="entry name" value="Hexokinase_C"/>
</dbReference>
<keyword evidence="5 6" id="KW-0067">ATP-binding</keyword>
<dbReference type="GO" id="GO:0006013">
    <property type="term" value="P:mannose metabolic process"/>
    <property type="evidence" value="ECO:0007669"/>
    <property type="project" value="TreeGrafter"/>
</dbReference>
<dbReference type="GO" id="GO:0001678">
    <property type="term" value="P:intracellular glucose homeostasis"/>
    <property type="evidence" value="ECO:0007669"/>
    <property type="project" value="InterPro"/>
</dbReference>
<dbReference type="EMBL" id="KN847524">
    <property type="protein sequence ID" value="KIV89834.1"/>
    <property type="molecule type" value="Genomic_DNA"/>
</dbReference>
<dbReference type="GO" id="GO:0005536">
    <property type="term" value="F:D-glucose binding"/>
    <property type="evidence" value="ECO:0007669"/>
    <property type="project" value="InterPro"/>
</dbReference>
<keyword evidence="3 6" id="KW-0547">Nucleotide-binding</keyword>
<evidence type="ECO:0000259" key="9">
    <source>
        <dbReference type="Pfam" id="PF03727"/>
    </source>
</evidence>
<dbReference type="VEuPathDB" id="FungiDB:PV10_07205"/>
<dbReference type="STRING" id="212818.A0A0D1Z7C5"/>
<dbReference type="HOGENOM" id="CLU_014393_4_1_1"/>
<accession>A0A0D1Z7C5</accession>
<dbReference type="Pfam" id="PF03727">
    <property type="entry name" value="Hexokinase_2"/>
    <property type="match status" value="1"/>
</dbReference>
<evidence type="ECO:0000313" key="10">
    <source>
        <dbReference type="EMBL" id="KIV89834.1"/>
    </source>
</evidence>
<protein>
    <recommendedName>
        <fullName evidence="6">Phosphotransferase</fullName>
        <ecNumber evidence="6">2.7.1.-</ecNumber>
    </recommendedName>
</protein>
<dbReference type="OrthoDB" id="419537at2759"/>
<dbReference type="Gene3D" id="3.30.420.40">
    <property type="match status" value="1"/>
</dbReference>
<dbReference type="AlphaFoldDB" id="A0A0D1Z7C5"/>
<dbReference type="GO" id="GO:0004340">
    <property type="term" value="F:glucokinase activity"/>
    <property type="evidence" value="ECO:0007669"/>
    <property type="project" value="TreeGrafter"/>
</dbReference>
<dbReference type="GO" id="GO:0008865">
    <property type="term" value="F:fructokinase activity"/>
    <property type="evidence" value="ECO:0007669"/>
    <property type="project" value="TreeGrafter"/>
</dbReference>
<evidence type="ECO:0000256" key="4">
    <source>
        <dbReference type="ARBA" id="ARBA00022777"/>
    </source>
</evidence>
<dbReference type="PANTHER" id="PTHR19443:SF24">
    <property type="entry name" value="PHOSPHOTRANSFERASE"/>
    <property type="match status" value="1"/>
</dbReference>
<feature type="domain" description="Hexokinase C-terminal" evidence="9">
    <location>
        <begin position="262"/>
        <end position="519"/>
    </location>
</feature>
<gene>
    <name evidence="10" type="ORF">PV10_07205</name>
</gene>
<keyword evidence="4 6" id="KW-0418">Kinase</keyword>
<dbReference type="PRINTS" id="PR00475">
    <property type="entry name" value="HEXOKINASE"/>
</dbReference>
<dbReference type="RefSeq" id="XP_016221408.1">
    <property type="nucleotide sequence ID" value="XM_016372076.1"/>
</dbReference>
<dbReference type="GO" id="GO:0005524">
    <property type="term" value="F:ATP binding"/>
    <property type="evidence" value="ECO:0007669"/>
    <property type="project" value="UniProtKB-UniRule"/>
</dbReference>
<organism evidence="10 11">
    <name type="scientific">Exophiala mesophila</name>
    <name type="common">Black yeast-like fungus</name>
    <dbReference type="NCBI Taxonomy" id="212818"/>
    <lineage>
        <taxon>Eukaryota</taxon>
        <taxon>Fungi</taxon>
        <taxon>Dikarya</taxon>
        <taxon>Ascomycota</taxon>
        <taxon>Pezizomycotina</taxon>
        <taxon>Eurotiomycetes</taxon>
        <taxon>Chaetothyriomycetidae</taxon>
        <taxon>Chaetothyriales</taxon>
        <taxon>Herpotrichiellaceae</taxon>
        <taxon>Exophiala</taxon>
    </lineage>
</organism>
<dbReference type="PROSITE" id="PS51748">
    <property type="entry name" value="HEXOKINASE_2"/>
    <property type="match status" value="1"/>
</dbReference>
<dbReference type="Pfam" id="PF00349">
    <property type="entry name" value="Hexokinase_1"/>
    <property type="match status" value="1"/>
</dbReference>
<feature type="signal peptide" evidence="7">
    <location>
        <begin position="1"/>
        <end position="26"/>
    </location>
</feature>